<dbReference type="AlphaFoldDB" id="A0A9W8JRR0"/>
<accession>A0A9W8JRR0</accession>
<dbReference type="Proteomes" id="UP001148786">
    <property type="component" value="Unassembled WGS sequence"/>
</dbReference>
<evidence type="ECO:0000313" key="3">
    <source>
        <dbReference type="Proteomes" id="UP001148786"/>
    </source>
</evidence>
<protein>
    <submittedName>
        <fullName evidence="2">Uncharacterized protein</fullName>
    </submittedName>
</protein>
<organism evidence="2 3">
    <name type="scientific">Agrocybe chaxingu</name>
    <dbReference type="NCBI Taxonomy" id="84603"/>
    <lineage>
        <taxon>Eukaryota</taxon>
        <taxon>Fungi</taxon>
        <taxon>Dikarya</taxon>
        <taxon>Basidiomycota</taxon>
        <taxon>Agaricomycotina</taxon>
        <taxon>Agaricomycetes</taxon>
        <taxon>Agaricomycetidae</taxon>
        <taxon>Agaricales</taxon>
        <taxon>Agaricineae</taxon>
        <taxon>Strophariaceae</taxon>
        <taxon>Agrocybe</taxon>
    </lineage>
</organism>
<dbReference type="EMBL" id="JANKHO010003019">
    <property type="protein sequence ID" value="KAJ3486786.1"/>
    <property type="molecule type" value="Genomic_DNA"/>
</dbReference>
<gene>
    <name evidence="2" type="ORF">NLJ89_g11779</name>
</gene>
<evidence type="ECO:0000313" key="2">
    <source>
        <dbReference type="EMBL" id="KAJ3486786.1"/>
    </source>
</evidence>
<comment type="caution">
    <text evidence="2">The sequence shown here is derived from an EMBL/GenBank/DDBJ whole genome shotgun (WGS) entry which is preliminary data.</text>
</comment>
<sequence>MKFSCLGYEEQPAMAATSVRTRSLHLDHYDRHNHLKPSIQPRGEQPTPLWGSFLFEEREAAREGCDEVWVWLAIAIAPRSSRRQNAARATSTSLTLISMQDVSTTKHSRLKDDEVERSQPSPSPLGPLIVWKRPMPLNAVNTLFRHPAIVYSKFSNDVAAPAMEDRWRLARRRHGGMMGDVGTQFIVLTTLYSNISRTPRLYLPFRPPHHEAVGPHTPPTLQLYIRTSGECPRLYSTFAT</sequence>
<reference evidence="2" key="1">
    <citation type="submission" date="2022-07" db="EMBL/GenBank/DDBJ databases">
        <title>Genome Sequence of Agrocybe chaxingu.</title>
        <authorList>
            <person name="Buettner E."/>
        </authorList>
    </citation>
    <scope>NUCLEOTIDE SEQUENCE</scope>
    <source>
        <strain evidence="2">MP-N11</strain>
    </source>
</reference>
<name>A0A9W8JRR0_9AGAR</name>
<evidence type="ECO:0000256" key="1">
    <source>
        <dbReference type="SAM" id="MobiDB-lite"/>
    </source>
</evidence>
<feature type="region of interest" description="Disordered" evidence="1">
    <location>
        <begin position="105"/>
        <end position="125"/>
    </location>
</feature>
<keyword evidence="3" id="KW-1185">Reference proteome</keyword>
<proteinExistence type="predicted"/>